<accession>A0A3S4R2T3</accession>
<dbReference type="KEGG" id="cgle:NCTC11432_02706"/>
<gene>
    <name evidence="1" type="ORF">NCTC11432_02706</name>
</gene>
<sequence length="33" mass="3921">MFFIRYDLVALQSVVYLPFGVEIHNDTKVETFQ</sequence>
<protein>
    <submittedName>
        <fullName evidence="1">Uncharacterized protein</fullName>
    </submittedName>
</protein>
<reference evidence="1 2" key="1">
    <citation type="submission" date="2018-12" db="EMBL/GenBank/DDBJ databases">
        <authorList>
            <consortium name="Pathogen Informatics"/>
        </authorList>
    </citation>
    <scope>NUCLEOTIDE SEQUENCE [LARGE SCALE GENOMIC DNA]</scope>
    <source>
        <strain evidence="1 2">NCTC11432</strain>
    </source>
</reference>
<name>A0A3S4R2T3_CHRGE</name>
<evidence type="ECO:0000313" key="1">
    <source>
        <dbReference type="EMBL" id="VEE08511.1"/>
    </source>
</evidence>
<dbReference type="Proteomes" id="UP000279227">
    <property type="component" value="Chromosome"/>
</dbReference>
<organism evidence="1 2">
    <name type="scientific">Chryseobacterium gleum</name>
    <name type="common">Flavobacterium gleum</name>
    <dbReference type="NCBI Taxonomy" id="250"/>
    <lineage>
        <taxon>Bacteria</taxon>
        <taxon>Pseudomonadati</taxon>
        <taxon>Bacteroidota</taxon>
        <taxon>Flavobacteriia</taxon>
        <taxon>Flavobacteriales</taxon>
        <taxon>Weeksellaceae</taxon>
        <taxon>Chryseobacterium group</taxon>
        <taxon>Chryseobacterium</taxon>
    </lineage>
</organism>
<dbReference type="EMBL" id="LR134289">
    <property type="protein sequence ID" value="VEE08511.1"/>
    <property type="molecule type" value="Genomic_DNA"/>
</dbReference>
<dbReference type="AlphaFoldDB" id="A0A3S4R2T3"/>
<evidence type="ECO:0000313" key="2">
    <source>
        <dbReference type="Proteomes" id="UP000279227"/>
    </source>
</evidence>
<proteinExistence type="predicted"/>